<evidence type="ECO:0000313" key="2">
    <source>
        <dbReference type="Proteomes" id="UP001222434"/>
    </source>
</evidence>
<dbReference type="EMBL" id="JAILSO010000013">
    <property type="protein sequence ID" value="MDE1477760.1"/>
    <property type="molecule type" value="Genomic_DNA"/>
</dbReference>
<dbReference type="AlphaFoldDB" id="A0AAJ1MYC4"/>
<protein>
    <submittedName>
        <fullName evidence="1">Uncharacterized protein</fullName>
    </submittedName>
</protein>
<dbReference type="Proteomes" id="UP001222434">
    <property type="component" value="Unassembled WGS sequence"/>
</dbReference>
<evidence type="ECO:0000313" key="1">
    <source>
        <dbReference type="EMBL" id="MDE1477760.1"/>
    </source>
</evidence>
<comment type="caution">
    <text evidence="1">The sequence shown here is derived from an EMBL/GenBank/DDBJ whole genome shotgun (WGS) entry which is preliminary data.</text>
</comment>
<reference evidence="1" key="2">
    <citation type="journal article" date="2022" name="J. Evol. Biol.">
        <title>Pre- and post-association barriers to host switching in sympatric mutualists.</title>
        <authorList>
            <person name="Dinges Z.M."/>
            <person name="Phillips R.K."/>
            <person name="Lively C.M."/>
            <person name="Bashey F."/>
        </authorList>
    </citation>
    <scope>NUCLEOTIDE SEQUENCE</scope>
    <source>
        <strain evidence="1">MC_266_E_2016</strain>
    </source>
</reference>
<sequence length="66" mass="7103">MFDEPRLRRNNVQAVSFPLAPGRVFSTSSCTGHPGTEPSSHISICSGVMGIAVVDFPCRSCLNYSD</sequence>
<reference evidence="1" key="1">
    <citation type="submission" date="2021-08" db="EMBL/GenBank/DDBJ databases">
        <authorList>
            <person name="Papudeshi B."/>
            <person name="Bashey-Visser F."/>
        </authorList>
    </citation>
    <scope>NUCLEOTIDE SEQUENCE</scope>
    <source>
        <strain evidence="1">MC_266_E_2016</strain>
    </source>
</reference>
<accession>A0AAJ1MYC4</accession>
<proteinExistence type="predicted"/>
<gene>
    <name evidence="1" type="ORF">KKJ01_05780</name>
</gene>
<organism evidence="1 2">
    <name type="scientific">Xenorhabdus bovienii</name>
    <name type="common">Xenorhabdus nematophila subsp. bovienii</name>
    <dbReference type="NCBI Taxonomy" id="40576"/>
    <lineage>
        <taxon>Bacteria</taxon>
        <taxon>Pseudomonadati</taxon>
        <taxon>Pseudomonadota</taxon>
        <taxon>Gammaproteobacteria</taxon>
        <taxon>Enterobacterales</taxon>
        <taxon>Morganellaceae</taxon>
        <taxon>Xenorhabdus</taxon>
    </lineage>
</organism>
<name>A0AAJ1MYC4_XENBV</name>
<dbReference type="RefSeq" id="WP_274725270.1">
    <property type="nucleotide sequence ID" value="NZ_JAILSQ010000001.1"/>
</dbReference>